<dbReference type="InterPro" id="IPR042099">
    <property type="entry name" value="ANL_N_sf"/>
</dbReference>
<dbReference type="Pfam" id="PF13193">
    <property type="entry name" value="AMP-binding_C"/>
    <property type="match status" value="1"/>
</dbReference>
<organism evidence="5 6">
    <name type="scientific">Brevibacillus laterosporus</name>
    <name type="common">Bacillus laterosporus</name>
    <dbReference type="NCBI Taxonomy" id="1465"/>
    <lineage>
        <taxon>Bacteria</taxon>
        <taxon>Bacillati</taxon>
        <taxon>Bacillota</taxon>
        <taxon>Bacilli</taxon>
        <taxon>Bacillales</taxon>
        <taxon>Paenibacillaceae</taxon>
        <taxon>Brevibacillus</taxon>
    </lineage>
</organism>
<sequence>MIYTRLKQLIEHNPHATAIIRETEEIPYQAVLHEADNLVQAFKKFGLNAETPLAIVLQKSEVIWAAIVAASQLNISVMLVDPHLKEEEMQQIMTMYKTHYVLREINSTAIDSLGYDEWYDLSCFSHAFSIGNIGVQATCWNEYIQPSINQSYLVFLTSGSTKIPSAVVKTIESVMFDGKRVGQSLGITPEDRVLCVAPIYHVFGSICGCFAPFLSGAAVSFTGAYVLPSSLEKKIHKQSCNILMGLPVHYKMLVQHINKPLDKIRIALSSTSPLSDELLLSCKEKLNVFIQNIYGSSETGAISIQRNHLSISESTNVGQPLDGVLVKLDETNPFEFDGKTVYELLIKSESLAKGYLRKEDSDDCEYVLQDGWWRTGDLSYLSGEFELHIVGRLNITINVNGKKVNPYEIEEVLSKHPAIVDAVVVGQHDFTRGEIPVAYVVANKQVTEIEILEHCRERLSDFKVPRRIEFRDDLPKTAAGKVRRKEVK</sequence>
<evidence type="ECO:0000313" key="6">
    <source>
        <dbReference type="Proteomes" id="UP000319432"/>
    </source>
</evidence>
<feature type="domain" description="AMP-dependent synthetase/ligase" evidence="3">
    <location>
        <begin position="11"/>
        <end position="356"/>
    </location>
</feature>
<reference evidence="5 6" key="1">
    <citation type="submission" date="2018-11" db="EMBL/GenBank/DDBJ databases">
        <title>Phylogenetic determinants of toxin gene distribution in genomes of Brevibacillus laterosporus.</title>
        <authorList>
            <person name="Glare T.R."/>
            <person name="Durrant A."/>
            <person name="Berry C."/>
            <person name="Palma L."/>
            <person name="Ormskirk M."/>
            <person name="Cox M.O."/>
        </authorList>
    </citation>
    <scope>NUCLEOTIDE SEQUENCE [LARGE SCALE GENOMIC DNA]</scope>
    <source>
        <strain evidence="5 6">1821L</strain>
    </source>
</reference>
<gene>
    <name evidence="5" type="ORF">EEL30_17475</name>
</gene>
<evidence type="ECO:0000256" key="1">
    <source>
        <dbReference type="ARBA" id="ARBA00006432"/>
    </source>
</evidence>
<dbReference type="PANTHER" id="PTHR43201">
    <property type="entry name" value="ACYL-COA SYNTHETASE"/>
    <property type="match status" value="1"/>
</dbReference>
<dbReference type="PANTHER" id="PTHR43201:SF5">
    <property type="entry name" value="MEDIUM-CHAIN ACYL-COA LIGASE ACSF2, MITOCHONDRIAL"/>
    <property type="match status" value="1"/>
</dbReference>
<evidence type="ECO:0000259" key="3">
    <source>
        <dbReference type="Pfam" id="PF00501"/>
    </source>
</evidence>
<dbReference type="SUPFAM" id="SSF56801">
    <property type="entry name" value="Acetyl-CoA synthetase-like"/>
    <property type="match status" value="1"/>
</dbReference>
<dbReference type="Pfam" id="PF00501">
    <property type="entry name" value="AMP-binding"/>
    <property type="match status" value="1"/>
</dbReference>
<dbReference type="GO" id="GO:0031956">
    <property type="term" value="F:medium-chain fatty acid-CoA ligase activity"/>
    <property type="evidence" value="ECO:0007669"/>
    <property type="project" value="TreeGrafter"/>
</dbReference>
<keyword evidence="2 5" id="KW-0436">Ligase</keyword>
<protein>
    <submittedName>
        <fullName evidence="5">Long-chain fatty acid--CoA ligase</fullName>
    </submittedName>
</protein>
<keyword evidence="6" id="KW-1185">Reference proteome</keyword>
<dbReference type="InterPro" id="IPR045851">
    <property type="entry name" value="AMP-bd_C_sf"/>
</dbReference>
<name>A0A518VFP2_BRELA</name>
<evidence type="ECO:0000313" key="5">
    <source>
        <dbReference type="EMBL" id="QDX95804.1"/>
    </source>
</evidence>
<evidence type="ECO:0000259" key="4">
    <source>
        <dbReference type="Pfam" id="PF13193"/>
    </source>
</evidence>
<dbReference type="Gene3D" id="3.40.50.12780">
    <property type="entry name" value="N-terminal domain of ligase-like"/>
    <property type="match status" value="1"/>
</dbReference>
<dbReference type="GO" id="GO:0006631">
    <property type="term" value="P:fatty acid metabolic process"/>
    <property type="evidence" value="ECO:0007669"/>
    <property type="project" value="TreeGrafter"/>
</dbReference>
<dbReference type="InterPro" id="IPR025110">
    <property type="entry name" value="AMP-bd_C"/>
</dbReference>
<dbReference type="EMBL" id="CP033464">
    <property type="protein sequence ID" value="QDX95804.1"/>
    <property type="molecule type" value="Genomic_DNA"/>
</dbReference>
<accession>A0A518VFP2</accession>
<evidence type="ECO:0000256" key="2">
    <source>
        <dbReference type="ARBA" id="ARBA00022598"/>
    </source>
</evidence>
<dbReference type="Gene3D" id="3.30.300.30">
    <property type="match status" value="1"/>
</dbReference>
<feature type="domain" description="AMP-binding enzyme C-terminal" evidence="4">
    <location>
        <begin position="408"/>
        <end position="481"/>
    </location>
</feature>
<dbReference type="OrthoDB" id="9778383at2"/>
<dbReference type="AlphaFoldDB" id="A0A518VFP2"/>
<dbReference type="Proteomes" id="UP000319432">
    <property type="component" value="Chromosome"/>
</dbReference>
<dbReference type="InterPro" id="IPR000873">
    <property type="entry name" value="AMP-dep_synth/lig_dom"/>
</dbReference>
<comment type="similarity">
    <text evidence="1">Belongs to the ATP-dependent AMP-binding enzyme family.</text>
</comment>
<proteinExistence type="inferred from homology"/>